<dbReference type="Proteomes" id="UP000029867">
    <property type="component" value="Unassembled WGS sequence"/>
</dbReference>
<dbReference type="GO" id="GO:0005737">
    <property type="term" value="C:cytoplasm"/>
    <property type="evidence" value="ECO:0007669"/>
    <property type="project" value="UniProtKB-SubCell"/>
</dbReference>
<feature type="region of interest" description="Disordered" evidence="5">
    <location>
        <begin position="1"/>
        <end position="38"/>
    </location>
</feature>
<name>A0A099P1L8_PICKU</name>
<dbReference type="EMBL" id="JQFK01000015">
    <property type="protein sequence ID" value="KGK38815.1"/>
    <property type="molecule type" value="Genomic_DNA"/>
</dbReference>
<evidence type="ECO:0000256" key="3">
    <source>
        <dbReference type="ARBA" id="ARBA00026188"/>
    </source>
</evidence>
<organism evidence="7 8">
    <name type="scientific">Pichia kudriavzevii</name>
    <name type="common">Yeast</name>
    <name type="synonym">Issatchenkia orientalis</name>
    <dbReference type="NCBI Taxonomy" id="4909"/>
    <lineage>
        <taxon>Eukaryota</taxon>
        <taxon>Fungi</taxon>
        <taxon>Dikarya</taxon>
        <taxon>Ascomycota</taxon>
        <taxon>Saccharomycotina</taxon>
        <taxon>Pichiomycetes</taxon>
        <taxon>Pichiales</taxon>
        <taxon>Pichiaceae</taxon>
        <taxon>Pichia</taxon>
    </lineage>
</organism>
<comment type="function">
    <text evidence="4">Component of the cleavage factor IA (CFIA) complex, which is involved in the endonucleolytic cleavage during polyadenylation-dependent pre-mRNA 3'-end formation.</text>
</comment>
<evidence type="ECO:0000313" key="8">
    <source>
        <dbReference type="Proteomes" id="UP000029867"/>
    </source>
</evidence>
<sequence>MSIPEKRKVENEDPDEYTPEPKRTQVEAPGDENEQDAAEKDIVLDDYRAWEKHLNYIICQGNEEEINRSFEKFLSQYCNDGEKWADYIEFKMKDKTLETVDRIWIESKFAKVLPKIYSIKLWRRYVKYVEFINPITPDNGEKARSTVFKAYKFAIDTVGNDFFKSDELWGDYLRYLYNWQTVNSNESTTKEGMIRSVLKKMISYPSLKLEENWNIFIKFEADLNINKSRKIIADCTPEYLKIKSINDELKKLTKNITELKDRRYVKRQLVKWQKWIEWEKENHLKISPEDVDRRVNYVYNLSVQYCRLIPEVWFNYYYYLILERNDKTKSIDILEMGHSVNPTSLLLCNEMSRYYESKSDLEKVRKVWLELIERIEKSKTYSNKDEIVSYLYCDLLKVVNRISNIKEVRNIFKLARKYMNIKWNVYVTYAMIEYYNNEAKIANRSFALGMQYFKREVHFVEKYLDFLIDTRDMANFKKVIEISIENFKEVSDDRALKILFNKYYEVEERIGDSESMNSLITRYSALFGKAKISNFIRSGLKNNFNGVDVVRILDEYKEIAESNDSDVEITGSGSVTSVIEGLKEETRPAEENKREANDENELMAKLQGFLQALPKDAQIQEQIKVLSIGQLMDHFGV</sequence>
<feature type="domain" description="Suppressor of forked" evidence="6">
    <location>
        <begin position="43"/>
        <end position="532"/>
    </location>
</feature>
<dbReference type="VEuPathDB" id="FungiDB:C5L36_0B00700"/>
<keyword evidence="4" id="KW-0507">mRNA processing</keyword>
<comment type="subcellular location">
    <subcellularLocation>
        <location evidence="4">Nucleus</location>
    </subcellularLocation>
    <subcellularLocation>
        <location evidence="4">Cytoplasm</location>
    </subcellularLocation>
    <text evidence="4">Nucleus and/or cytoplasm.</text>
</comment>
<dbReference type="InterPro" id="IPR003107">
    <property type="entry name" value="HAT"/>
</dbReference>
<dbReference type="GO" id="GO:0003729">
    <property type="term" value="F:mRNA binding"/>
    <property type="evidence" value="ECO:0007669"/>
    <property type="project" value="TreeGrafter"/>
</dbReference>
<dbReference type="InterPro" id="IPR008847">
    <property type="entry name" value="Suf"/>
</dbReference>
<dbReference type="PANTHER" id="PTHR19980:SF0">
    <property type="entry name" value="CLEAVAGE STIMULATION FACTOR SUBUNIT 3"/>
    <property type="match status" value="1"/>
</dbReference>
<dbReference type="eggNOG" id="KOG1914">
    <property type="taxonomic scope" value="Eukaryota"/>
</dbReference>
<evidence type="ECO:0000256" key="1">
    <source>
        <dbReference type="ARBA" id="ARBA00022737"/>
    </source>
</evidence>
<dbReference type="AlphaFoldDB" id="A0A099P1L8"/>
<dbReference type="Pfam" id="PF05843">
    <property type="entry name" value="Suf"/>
    <property type="match status" value="1"/>
</dbReference>
<dbReference type="GO" id="GO:0180010">
    <property type="term" value="P:co-transcriptional mRNA 3'-end processing, cleavage and polyadenylation pathway"/>
    <property type="evidence" value="ECO:0007669"/>
    <property type="project" value="UniProtKB-UniRule"/>
</dbReference>
<evidence type="ECO:0000256" key="4">
    <source>
        <dbReference type="RuleBase" id="RU369035"/>
    </source>
</evidence>
<dbReference type="HOGENOM" id="CLU_007630_0_1_1"/>
<dbReference type="SMART" id="SM00386">
    <property type="entry name" value="HAT"/>
    <property type="match status" value="6"/>
</dbReference>
<dbReference type="InterPro" id="IPR045243">
    <property type="entry name" value="Rna14-like"/>
</dbReference>
<proteinExistence type="predicted"/>
<keyword evidence="1" id="KW-0677">Repeat</keyword>
<accession>A0A099P1L8</accession>
<dbReference type="SUPFAM" id="SSF48452">
    <property type="entry name" value="TPR-like"/>
    <property type="match status" value="1"/>
</dbReference>
<dbReference type="PANTHER" id="PTHR19980">
    <property type="entry name" value="RNA CLEAVAGE STIMULATION FACTOR"/>
    <property type="match status" value="1"/>
</dbReference>
<evidence type="ECO:0000256" key="5">
    <source>
        <dbReference type="SAM" id="MobiDB-lite"/>
    </source>
</evidence>
<evidence type="ECO:0000259" key="6">
    <source>
        <dbReference type="Pfam" id="PF05843"/>
    </source>
</evidence>
<dbReference type="InterPro" id="IPR011990">
    <property type="entry name" value="TPR-like_helical_dom_sf"/>
</dbReference>
<keyword evidence="2 4" id="KW-0539">Nucleus</keyword>
<evidence type="ECO:0000313" key="7">
    <source>
        <dbReference type="EMBL" id="KGK38815.1"/>
    </source>
</evidence>
<feature type="compositionally biased region" description="Basic and acidic residues" evidence="5">
    <location>
        <begin position="1"/>
        <end position="11"/>
    </location>
</feature>
<dbReference type="Gene3D" id="1.25.40.1040">
    <property type="match status" value="1"/>
</dbReference>
<protein>
    <recommendedName>
        <fullName evidence="3 4">mRNA 3'-end-processing protein RNA14</fullName>
    </recommendedName>
</protein>
<keyword evidence="4" id="KW-0963">Cytoplasm</keyword>
<dbReference type="GO" id="GO:0005634">
    <property type="term" value="C:nucleus"/>
    <property type="evidence" value="ECO:0007669"/>
    <property type="project" value="UniProtKB-SubCell"/>
</dbReference>
<reference evidence="8" key="1">
    <citation type="journal article" date="2014" name="Microb. Cell Fact.">
        <title>Exploiting Issatchenkia orientalis SD108 for succinic acid production.</title>
        <authorList>
            <person name="Xiao H."/>
            <person name="Shao Z."/>
            <person name="Jiang Y."/>
            <person name="Dole S."/>
            <person name="Zhao H."/>
        </authorList>
    </citation>
    <scope>NUCLEOTIDE SEQUENCE [LARGE SCALE GENOMIC DNA]</scope>
    <source>
        <strain evidence="8">SD108</strain>
    </source>
</reference>
<evidence type="ECO:0000256" key="2">
    <source>
        <dbReference type="ARBA" id="ARBA00023242"/>
    </source>
</evidence>
<comment type="caution">
    <text evidence="7">The sequence shown here is derived from an EMBL/GenBank/DDBJ whole genome shotgun (WGS) entry which is preliminary data.</text>
</comment>
<gene>
    <name evidence="7" type="ORF">JL09_g1982</name>
</gene>